<dbReference type="InterPro" id="IPR018886">
    <property type="entry name" value="UPF0547"/>
</dbReference>
<dbReference type="InterPro" id="IPR042491">
    <property type="entry name" value="Vps35_C"/>
</dbReference>
<evidence type="ECO:0000256" key="14">
    <source>
        <dbReference type="SAM" id="MobiDB-lite"/>
    </source>
</evidence>
<dbReference type="GO" id="GO:0030906">
    <property type="term" value="C:retromer, cargo-selective complex"/>
    <property type="evidence" value="ECO:0007669"/>
    <property type="project" value="InterPro"/>
</dbReference>
<evidence type="ECO:0000256" key="5">
    <source>
        <dbReference type="ARBA" id="ARBA00006536"/>
    </source>
</evidence>
<dbReference type="InterPro" id="IPR041588">
    <property type="entry name" value="Integrase_H2C2"/>
</dbReference>
<dbReference type="AlphaFoldDB" id="A0A6A4TEL4"/>
<keyword evidence="7" id="KW-0963">Cytoplasm</keyword>
<evidence type="ECO:0000256" key="11">
    <source>
        <dbReference type="ARBA" id="ARBA00023136"/>
    </source>
</evidence>
<protein>
    <recommendedName>
        <fullName evidence="12">Vacuolar protein sorting-associated protein 35</fullName>
    </recommendedName>
    <alternativeName>
        <fullName evidence="13">Vesicle protein sorting 35</fullName>
    </alternativeName>
</protein>
<evidence type="ECO:0000256" key="12">
    <source>
        <dbReference type="ARBA" id="ARBA00072998"/>
    </source>
</evidence>
<dbReference type="GO" id="GO:0042147">
    <property type="term" value="P:retrograde transport, endosome to Golgi"/>
    <property type="evidence" value="ECO:0007669"/>
    <property type="project" value="InterPro"/>
</dbReference>
<dbReference type="GO" id="GO:0005770">
    <property type="term" value="C:late endosome"/>
    <property type="evidence" value="ECO:0007669"/>
    <property type="project" value="UniProtKB-SubCell"/>
</dbReference>
<evidence type="ECO:0000256" key="8">
    <source>
        <dbReference type="ARBA" id="ARBA00022553"/>
    </source>
</evidence>
<comment type="similarity">
    <text evidence="5">Belongs to the VPS35 family.</text>
</comment>
<evidence type="ECO:0000313" key="17">
    <source>
        <dbReference type="EMBL" id="KAF0043645.1"/>
    </source>
</evidence>
<evidence type="ECO:0000256" key="13">
    <source>
        <dbReference type="ARBA" id="ARBA00083192"/>
    </source>
</evidence>
<dbReference type="GO" id="GO:0099175">
    <property type="term" value="P:regulation of postsynapse organization"/>
    <property type="evidence" value="ECO:0007669"/>
    <property type="project" value="UniProtKB-ARBA"/>
</dbReference>
<dbReference type="GO" id="GO:0005769">
    <property type="term" value="C:early endosome"/>
    <property type="evidence" value="ECO:0007669"/>
    <property type="project" value="UniProtKB-SubCell"/>
</dbReference>
<evidence type="ECO:0000256" key="7">
    <source>
        <dbReference type="ARBA" id="ARBA00022490"/>
    </source>
</evidence>
<evidence type="ECO:0000259" key="16">
    <source>
        <dbReference type="Pfam" id="PF17921"/>
    </source>
</evidence>
<dbReference type="GO" id="GO:0051049">
    <property type="term" value="P:regulation of transport"/>
    <property type="evidence" value="ECO:0007669"/>
    <property type="project" value="UniProtKB-ARBA"/>
</dbReference>
<reference evidence="17 18" key="1">
    <citation type="submission" date="2019-06" db="EMBL/GenBank/DDBJ databases">
        <title>Draft genomes of female and male turbot (Scophthalmus maximus).</title>
        <authorList>
            <person name="Xu H."/>
            <person name="Xu X.-W."/>
            <person name="Shao C."/>
            <person name="Chen S."/>
        </authorList>
    </citation>
    <scope>NUCLEOTIDE SEQUENCE [LARGE SCALE GENOMIC DNA]</scope>
    <source>
        <strain evidence="17">Ysfricsl-2016a</strain>
        <tissue evidence="17">Blood</tissue>
    </source>
</reference>
<comment type="subcellular location">
    <subcellularLocation>
        <location evidence="3">Cytoplasm</location>
    </subcellularLocation>
    <subcellularLocation>
        <location evidence="2">Early endosome</location>
    </subcellularLocation>
    <subcellularLocation>
        <location evidence="4">Late endosome</location>
    </subcellularLocation>
    <subcellularLocation>
        <location evidence="1">Membrane</location>
        <topology evidence="1">Peripheral membrane protein</topology>
    </subcellularLocation>
</comment>
<evidence type="ECO:0000256" key="9">
    <source>
        <dbReference type="ARBA" id="ARBA00022753"/>
    </source>
</evidence>
<keyword evidence="9" id="KW-0967">Endosome</keyword>
<gene>
    <name evidence="17" type="ORF">F2P81_004982</name>
</gene>
<accession>A0A6A4TEL4</accession>
<sequence>MDHKPLTFTLANTSEPWSAHQQCQLSAVSEFTTDIQHLAGKYNLVADCLSTAVAGCVHLWLDYAAMDTKQSADPDMKAYRTAATGLQFEDTVFGVCNGHPRPMVPAGLRHVFDSIHGFSHPGVKASTKLVGAKFVWPGLKKEVKTWAGSCVACRRAKVHRHTEAPMAPFLVPERRFDHVIVDLLGRLPSFRGFTHLRTMVDRTTRSLTVFSDMAISDELHYLEVYLTDEFAKGRKVADLYELVQYAGNIIPRLYLLITVGVVYVRSFPQSRKDILKDLVEMCRGVQHPLRGLFLRNYLLQCTRNILPDDGEQTEGPEEMTGEINDSIDFVLLNFAEMNKLWVRMQHQGHSRDREKREKERQELRILVGTNLVRLSQLEGVNVDKYKQTVLAGVLEQVVNCRDSLAQEYLMECIIQVFPDEFHLQTLNPFLRSCAELHQHVNVKNIIIALIDRLALFAHREDGPGIPAEIKLFDIFSQQVATVIQSRQDMPSEDVVSLQVSLINLAMKCYPDRVDYVDKVLESTVEIFNKLNLEHIATSSAVSKELTRLLKIPVDTYNNILTVLQLKHFPPLFEYFDYESRKSMSCYVLSNTLDYNTTIVQQEQVDAILSLVSTLIQDQPDQPADDPDPEDFAEEQSLVGRFIHLLHSDDPDQQYLILNTARKHFGAGGNQRIRYTLPPLVFAAYQLAFRYKENSSLDDKWEKKCQKIFSFAHQTISALIKAELAELPLRLFLQGALAAGEIGFENHETVAYEFMSQAFSLYEDEISDSKAQLAAITLIIGTFERMRCFSEENHEPLRTQCALAASKLLKKPDQCRAVSICAHLFWSGRSTEKNGEEIRDGKRVMECLKKALKIANQCMDPSLQVQLFIEILNRYVCFYERENDARCRSVAPSCISNVNVRRDTPAVVHEPQRKVVARVELSACRWTKRTMSANKTKKVKMATKSCPECDQQIPVACKSCPCGYVFISRKLLNAKLNERSPAIADKLDFKRRRTERIRRERIDSPLTSDMENRRRSRANSQSDPIRRGRGRPKSVGLKKQDEEKEKQEKEVDIYASLSDEKAFVFSVALAEINRKILGQKLIL</sequence>
<dbReference type="GO" id="GO:1903829">
    <property type="term" value="P:positive regulation of protein localization"/>
    <property type="evidence" value="ECO:0007669"/>
    <property type="project" value="UniProtKB-ARBA"/>
</dbReference>
<dbReference type="GO" id="GO:0031647">
    <property type="term" value="P:regulation of protein stability"/>
    <property type="evidence" value="ECO:0007669"/>
    <property type="project" value="UniProtKB-ARBA"/>
</dbReference>
<dbReference type="InterPro" id="IPR005378">
    <property type="entry name" value="Vps35"/>
</dbReference>
<dbReference type="Gene3D" id="1.25.40.660">
    <property type="entry name" value="Vacuolar protein sorting-associated protein 35, helical subcomplex Vps35-C"/>
    <property type="match status" value="1"/>
</dbReference>
<feature type="domain" description="UPF0547" evidence="15">
    <location>
        <begin position="943"/>
        <end position="967"/>
    </location>
</feature>
<feature type="region of interest" description="Disordered" evidence="14">
    <location>
        <begin position="997"/>
        <end position="1049"/>
    </location>
</feature>
<evidence type="ECO:0000256" key="2">
    <source>
        <dbReference type="ARBA" id="ARBA00004412"/>
    </source>
</evidence>
<dbReference type="Pfam" id="PF17921">
    <property type="entry name" value="Integrase_H2C2"/>
    <property type="match status" value="1"/>
</dbReference>
<dbReference type="GO" id="GO:0050793">
    <property type="term" value="P:regulation of developmental process"/>
    <property type="evidence" value="ECO:0007669"/>
    <property type="project" value="UniProtKB-ARBA"/>
</dbReference>
<feature type="domain" description="Integrase zinc-binding" evidence="16">
    <location>
        <begin position="109"/>
        <end position="158"/>
    </location>
</feature>
<keyword evidence="11" id="KW-0472">Membrane</keyword>
<evidence type="ECO:0000256" key="3">
    <source>
        <dbReference type="ARBA" id="ARBA00004496"/>
    </source>
</evidence>
<dbReference type="EMBL" id="VEVO01000004">
    <property type="protein sequence ID" value="KAF0043645.1"/>
    <property type="molecule type" value="Genomic_DNA"/>
</dbReference>
<proteinExistence type="inferred from homology"/>
<evidence type="ECO:0000256" key="4">
    <source>
        <dbReference type="ARBA" id="ARBA00004603"/>
    </source>
</evidence>
<evidence type="ECO:0000259" key="15">
    <source>
        <dbReference type="Pfam" id="PF10571"/>
    </source>
</evidence>
<dbReference type="Proteomes" id="UP000438429">
    <property type="component" value="Unassembled WGS sequence"/>
</dbReference>
<dbReference type="Pfam" id="PF10571">
    <property type="entry name" value="UPF0547"/>
    <property type="match status" value="1"/>
</dbReference>
<dbReference type="Pfam" id="PF03635">
    <property type="entry name" value="Vps35"/>
    <property type="match status" value="1"/>
</dbReference>
<evidence type="ECO:0000313" key="18">
    <source>
        <dbReference type="Proteomes" id="UP000438429"/>
    </source>
</evidence>
<keyword evidence="6" id="KW-0813">Transport</keyword>
<dbReference type="PANTHER" id="PTHR11099:SF0">
    <property type="entry name" value="VACUOLAR PROTEIN SORTING-ASSOCIATED PROTEIN 35"/>
    <property type="match status" value="1"/>
</dbReference>
<name>A0A6A4TEL4_SCOMX</name>
<keyword evidence="8" id="KW-0597">Phosphoprotein</keyword>
<organism evidence="17 18">
    <name type="scientific">Scophthalmus maximus</name>
    <name type="common">Turbot</name>
    <name type="synonym">Psetta maxima</name>
    <dbReference type="NCBI Taxonomy" id="52904"/>
    <lineage>
        <taxon>Eukaryota</taxon>
        <taxon>Metazoa</taxon>
        <taxon>Chordata</taxon>
        <taxon>Craniata</taxon>
        <taxon>Vertebrata</taxon>
        <taxon>Euteleostomi</taxon>
        <taxon>Actinopterygii</taxon>
        <taxon>Neopterygii</taxon>
        <taxon>Teleostei</taxon>
        <taxon>Neoteleostei</taxon>
        <taxon>Acanthomorphata</taxon>
        <taxon>Carangaria</taxon>
        <taxon>Pleuronectiformes</taxon>
        <taxon>Pleuronectoidei</taxon>
        <taxon>Scophthalmidae</taxon>
        <taxon>Scophthalmus</taxon>
    </lineage>
</organism>
<keyword evidence="10" id="KW-0653">Protein transport</keyword>
<evidence type="ECO:0000256" key="10">
    <source>
        <dbReference type="ARBA" id="ARBA00022927"/>
    </source>
</evidence>
<evidence type="ECO:0000256" key="1">
    <source>
        <dbReference type="ARBA" id="ARBA00004170"/>
    </source>
</evidence>
<dbReference type="GO" id="GO:0099639">
    <property type="term" value="P:neurotransmitter receptor transport, endosome to plasma membrane"/>
    <property type="evidence" value="ECO:0007669"/>
    <property type="project" value="UniProtKB-ARBA"/>
</dbReference>
<feature type="compositionally biased region" description="Basic and acidic residues" evidence="14">
    <location>
        <begin position="1037"/>
        <end position="1049"/>
    </location>
</feature>
<dbReference type="GO" id="GO:0031748">
    <property type="term" value="F:D1 dopamine receptor binding"/>
    <property type="evidence" value="ECO:0007669"/>
    <property type="project" value="UniProtKB-ARBA"/>
</dbReference>
<dbReference type="GO" id="GO:0009967">
    <property type="term" value="P:positive regulation of signal transduction"/>
    <property type="evidence" value="ECO:0007669"/>
    <property type="project" value="UniProtKB-ARBA"/>
</dbReference>
<comment type="caution">
    <text evidence="17">The sequence shown here is derived from an EMBL/GenBank/DDBJ whole genome shotgun (WGS) entry which is preliminary data.</text>
</comment>
<dbReference type="Gene3D" id="1.10.340.70">
    <property type="match status" value="1"/>
</dbReference>
<dbReference type="FunFam" id="1.25.40.660:FF:000001">
    <property type="entry name" value="Vacuolar protein sorting-associated protein 35"/>
    <property type="match status" value="1"/>
</dbReference>
<evidence type="ECO:0000256" key="6">
    <source>
        <dbReference type="ARBA" id="ARBA00022448"/>
    </source>
</evidence>
<dbReference type="PANTHER" id="PTHR11099">
    <property type="entry name" value="VACUOLAR SORTING PROTEIN 35"/>
    <property type="match status" value="1"/>
</dbReference>
<dbReference type="GO" id="GO:0005829">
    <property type="term" value="C:cytosol"/>
    <property type="evidence" value="ECO:0007669"/>
    <property type="project" value="GOC"/>
</dbReference>
<dbReference type="GO" id="GO:0042176">
    <property type="term" value="P:regulation of protein catabolic process"/>
    <property type="evidence" value="ECO:0007669"/>
    <property type="project" value="UniProtKB-ARBA"/>
</dbReference>
<dbReference type="GO" id="GO:0010628">
    <property type="term" value="P:positive regulation of gene expression"/>
    <property type="evidence" value="ECO:0007669"/>
    <property type="project" value="UniProtKB-ARBA"/>
</dbReference>